<keyword evidence="2" id="KW-1185">Reference proteome</keyword>
<protein>
    <submittedName>
        <fullName evidence="1">Uncharacterized protein</fullName>
    </submittedName>
</protein>
<name>E0NDY1_PEDAC</name>
<dbReference type="AlphaFoldDB" id="E0NDY1"/>
<evidence type="ECO:0000313" key="2">
    <source>
        <dbReference type="Proteomes" id="UP000004470"/>
    </source>
</evidence>
<accession>E0NDY1</accession>
<evidence type="ECO:0000313" key="1">
    <source>
        <dbReference type="EMBL" id="EFL96452.1"/>
    </source>
</evidence>
<proteinExistence type="predicted"/>
<gene>
    <name evidence="1" type="ORF">HMPREF0623_0503</name>
</gene>
<reference evidence="1" key="1">
    <citation type="submission" date="2010-07" db="EMBL/GenBank/DDBJ databases">
        <authorList>
            <person name="Muzny D."/>
            <person name="Qin X."/>
            <person name="Deng J."/>
            <person name="Jiang H."/>
            <person name="Liu Y."/>
            <person name="Qu J."/>
            <person name="Song X.-Z."/>
            <person name="Zhang L."/>
            <person name="Thornton R."/>
            <person name="Coyle M."/>
            <person name="Francisco L."/>
            <person name="Jackson L."/>
            <person name="Javaid M."/>
            <person name="Korchina V."/>
            <person name="Kovar C."/>
            <person name="Mata R."/>
            <person name="Mathew T."/>
            <person name="Ngo R."/>
            <person name="Nguyen L."/>
            <person name="Nguyen N."/>
            <person name="Okwuonu G."/>
            <person name="Ongeri F."/>
            <person name="Pham C."/>
            <person name="Simmons D."/>
            <person name="Wilczek-Boney K."/>
            <person name="Hale W."/>
            <person name="Jakkamsetti A."/>
            <person name="Pham P."/>
            <person name="Ruth R."/>
            <person name="San Lucas F."/>
            <person name="Warren J."/>
            <person name="Zhang J."/>
            <person name="Zhao Z."/>
            <person name="Zhou C."/>
            <person name="Zhu D."/>
            <person name="Lee S."/>
            <person name="Bess C."/>
            <person name="Blankenburg K."/>
            <person name="Forbes L."/>
            <person name="Fu Q."/>
            <person name="Gubbala S."/>
            <person name="Hirani K."/>
            <person name="Jayaseelan J.C."/>
            <person name="Lara F."/>
            <person name="Munidasa M."/>
            <person name="Palculict T."/>
            <person name="Patil S."/>
            <person name="Pu L.-L."/>
            <person name="Saada N."/>
            <person name="Tang L."/>
            <person name="Weissenberger G."/>
            <person name="Zhu Y."/>
            <person name="Hemphill L."/>
            <person name="Shang Y."/>
            <person name="Youmans B."/>
            <person name="Ayvaz T."/>
            <person name="Ross M."/>
            <person name="Santibanez J."/>
            <person name="Aqrawi P."/>
            <person name="Gross S."/>
            <person name="Joshi V."/>
            <person name="Fowler G."/>
            <person name="Nazareth L."/>
            <person name="Reid J."/>
            <person name="Worley K."/>
            <person name="Petrosino J."/>
            <person name="Highlander S."/>
            <person name="Gibbs R."/>
        </authorList>
    </citation>
    <scope>NUCLEOTIDE SEQUENCE [LARGE SCALE GENOMIC DNA]</scope>
    <source>
        <strain evidence="1">DSM 20284</strain>
    </source>
</reference>
<organism evidence="1 2">
    <name type="scientific">Pediococcus acidilactici DSM 20284</name>
    <dbReference type="NCBI Taxonomy" id="862514"/>
    <lineage>
        <taxon>Bacteria</taxon>
        <taxon>Bacillati</taxon>
        <taxon>Bacillota</taxon>
        <taxon>Bacilli</taxon>
        <taxon>Lactobacillales</taxon>
        <taxon>Lactobacillaceae</taxon>
        <taxon>Pediococcus</taxon>
        <taxon>Pediococcus acidilactici group</taxon>
    </lineage>
</organism>
<dbReference type="Proteomes" id="UP000004470">
    <property type="component" value="Unassembled WGS sequence"/>
</dbReference>
<dbReference type="HOGENOM" id="CLU_2303235_0_0_9"/>
<dbReference type="EMBL" id="AEEG01000002">
    <property type="protein sequence ID" value="EFL96452.1"/>
    <property type="molecule type" value="Genomic_DNA"/>
</dbReference>
<comment type="caution">
    <text evidence="1">The sequence shown here is derived from an EMBL/GenBank/DDBJ whole genome shotgun (WGS) entry which is preliminary data.</text>
</comment>
<sequence length="87" mass="9971">MVEVMRKNQFTAEQPADFTKFNDASFNEQQTLMKNVIAKNYQIKLLTSFNERTVYGVVGKNATGQFFYALDKNLPEKISTAELKTLL</sequence>